<dbReference type="Gene3D" id="3.10.50.40">
    <property type="match status" value="1"/>
</dbReference>
<keyword evidence="6 12" id="KW-0472">Membrane</keyword>
<evidence type="ECO:0000313" key="14">
    <source>
        <dbReference type="EMBL" id="MBZ9568252.1"/>
    </source>
</evidence>
<dbReference type="PANTHER" id="PTHR47529">
    <property type="entry name" value="PEPTIDYL-PROLYL CIS-TRANS ISOMERASE D"/>
    <property type="match status" value="1"/>
</dbReference>
<evidence type="ECO:0000256" key="12">
    <source>
        <dbReference type="SAM" id="Phobius"/>
    </source>
</evidence>
<keyword evidence="2" id="KW-1003">Cell membrane</keyword>
<feature type="domain" description="PpiC" evidence="13">
    <location>
        <begin position="256"/>
        <end position="355"/>
    </location>
</feature>
<dbReference type="Proteomes" id="UP001319883">
    <property type="component" value="Unassembled WGS sequence"/>
</dbReference>
<reference evidence="14 15" key="1">
    <citation type="submission" date="2021-05" db="EMBL/GenBank/DDBJ databases">
        <title>Petroleum and Energy Research Collection (APPE): ex situ preservation of microbial diversity associated with the oil industry and exploitation of its biotechnological potential.</title>
        <authorList>
            <person name="Paixao C.T.M."/>
            <person name="Gomes M.B."/>
            <person name="Oliveira V.M."/>
        </authorList>
    </citation>
    <scope>NUCLEOTIDE SEQUENCE [LARGE SCALE GENOMIC DNA]</scope>
    <source>
        <strain evidence="14 15">LIT2</strain>
    </source>
</reference>
<dbReference type="EMBL" id="JAGXFD010000001">
    <property type="protein sequence ID" value="MBZ9568252.1"/>
    <property type="molecule type" value="Genomic_DNA"/>
</dbReference>
<evidence type="ECO:0000256" key="1">
    <source>
        <dbReference type="ARBA" id="ARBA00004382"/>
    </source>
</evidence>
<comment type="subcellular location">
    <subcellularLocation>
        <location evidence="1">Cell inner membrane</location>
        <topology evidence="1">Single-pass type II membrane protein</topology>
        <orientation evidence="1">Periplasmic side</orientation>
    </subcellularLocation>
</comment>
<dbReference type="InterPro" id="IPR000297">
    <property type="entry name" value="PPIase_PpiC"/>
</dbReference>
<dbReference type="PROSITE" id="PS01096">
    <property type="entry name" value="PPIC_PPIASE_1"/>
    <property type="match status" value="1"/>
</dbReference>
<dbReference type="SUPFAM" id="SSF54534">
    <property type="entry name" value="FKBP-like"/>
    <property type="match status" value="1"/>
</dbReference>
<keyword evidence="5 12" id="KW-1133">Transmembrane helix</keyword>
<evidence type="ECO:0000256" key="6">
    <source>
        <dbReference type="ARBA" id="ARBA00023136"/>
    </source>
</evidence>
<dbReference type="RefSeq" id="WP_224415064.1">
    <property type="nucleotide sequence ID" value="NZ_JAGXFC010000001.1"/>
</dbReference>
<dbReference type="InterPro" id="IPR046357">
    <property type="entry name" value="PPIase_dom_sf"/>
</dbReference>
<comment type="caution">
    <text evidence="14">The sequence shown here is derived from an EMBL/GenBank/DDBJ whole genome shotgun (WGS) entry which is preliminary data.</text>
</comment>
<evidence type="ECO:0000256" key="9">
    <source>
        <dbReference type="ARBA" id="ARBA00040743"/>
    </source>
</evidence>
<evidence type="ECO:0000256" key="3">
    <source>
        <dbReference type="ARBA" id="ARBA00022519"/>
    </source>
</evidence>
<evidence type="ECO:0000313" key="15">
    <source>
        <dbReference type="Proteomes" id="UP001319883"/>
    </source>
</evidence>
<protein>
    <recommendedName>
        <fullName evidence="9">Periplasmic chaperone PpiD</fullName>
    </recommendedName>
    <alternativeName>
        <fullName evidence="10">Periplasmic folding chaperone</fullName>
    </alternativeName>
</protein>
<dbReference type="Pfam" id="PF00639">
    <property type="entry name" value="Rotamase"/>
    <property type="match status" value="1"/>
</dbReference>
<feature type="transmembrane region" description="Helical" evidence="12">
    <location>
        <begin position="12"/>
        <end position="30"/>
    </location>
</feature>
<proteinExistence type="inferred from homology"/>
<comment type="similarity">
    <text evidence="8">Belongs to the PpiD chaperone family.</text>
</comment>
<dbReference type="PANTHER" id="PTHR47529:SF1">
    <property type="entry name" value="PERIPLASMIC CHAPERONE PPID"/>
    <property type="match status" value="1"/>
</dbReference>
<evidence type="ECO:0000259" key="13">
    <source>
        <dbReference type="PROSITE" id="PS50198"/>
    </source>
</evidence>
<keyword evidence="4 12" id="KW-0812">Transmembrane</keyword>
<dbReference type="Pfam" id="PF13624">
    <property type="entry name" value="SurA_N_3"/>
    <property type="match status" value="1"/>
</dbReference>
<keyword evidence="11" id="KW-0697">Rotamase</keyword>
<keyword evidence="11" id="KW-0413">Isomerase</keyword>
<keyword evidence="3" id="KW-0997">Cell inner membrane</keyword>
<evidence type="ECO:0000256" key="10">
    <source>
        <dbReference type="ARBA" id="ARBA00042775"/>
    </source>
</evidence>
<keyword evidence="15" id="KW-1185">Reference proteome</keyword>
<dbReference type="Gene3D" id="1.10.4030.10">
    <property type="entry name" value="Porin chaperone SurA, peptide-binding domain"/>
    <property type="match status" value="1"/>
</dbReference>
<dbReference type="InterPro" id="IPR052029">
    <property type="entry name" value="PpiD_chaperone"/>
</dbReference>
<organism evidence="14 15">
    <name type="scientific">Modicisalibacter tunisiensis</name>
    <dbReference type="NCBI Taxonomy" id="390637"/>
    <lineage>
        <taxon>Bacteria</taxon>
        <taxon>Pseudomonadati</taxon>
        <taxon>Pseudomonadota</taxon>
        <taxon>Gammaproteobacteria</taxon>
        <taxon>Oceanospirillales</taxon>
        <taxon>Halomonadaceae</taxon>
        <taxon>Modicisalibacter</taxon>
    </lineage>
</organism>
<sequence length="611" mass="67717">MLQQIRDRSQSMIAKVIVGAVIVALALFGIESLVNLFTQGSDNVAEVNGEGISRQAVETEVQRAIRSGQVPADQESEVRKQVIEQLISQSLLDQYAADGGLYLSDGQLDQVIVNRPEFQDQDGKFSADLFRNRLASAGYTPLAFRRQLKQDLQRQQIQQGLAESEFLLPSERRQLVALQNQTRSFRYVTLTPDDLEQPVTVTAQEVEDYYQAHQAQFKRPEQVQLNYVVLDQSALADDVKVDDEALRQAYEQRKSEAPRRIAHIMVSFGDARTREEAKARLEKVRQRLEQGESFARLAAEYSDDKTTADKGGKLGVISRGIFGKAFEDAAFSLKPGQVSGIVATDNGLHLLKATGIDIPDFESMRDSLRQKLAMQKAEERFNDKAQRLIDESFSADDLAGVAKDLGLEVQHSDWVSRDSADGVLAEPGVMKAAFKPEVLEQGYNSDVIELDDQRRLVLRVTDHRPATTLPLDDVRDKVRSAVTAEKTRKALSERAAQLASALESGKAPALDWQKAEAVTRQPRKGEVPQAIIDQAFRLPRPSEAGQPVYGRAMLDSDVALIALDQVTTPESQDSSDRQSALAARLAERLRAQAAIQGLLESLQGKADVERL</sequence>
<name>A0ABS7X2Q7_9GAMM</name>
<evidence type="ECO:0000256" key="4">
    <source>
        <dbReference type="ARBA" id="ARBA00022692"/>
    </source>
</evidence>
<dbReference type="InterPro" id="IPR027304">
    <property type="entry name" value="Trigger_fact/SurA_dom_sf"/>
</dbReference>
<dbReference type="InterPro" id="IPR023058">
    <property type="entry name" value="PPIase_PpiC_CS"/>
</dbReference>
<evidence type="ECO:0000256" key="5">
    <source>
        <dbReference type="ARBA" id="ARBA00022989"/>
    </source>
</evidence>
<evidence type="ECO:0000256" key="2">
    <source>
        <dbReference type="ARBA" id="ARBA00022475"/>
    </source>
</evidence>
<evidence type="ECO:0000256" key="7">
    <source>
        <dbReference type="ARBA" id="ARBA00023186"/>
    </source>
</evidence>
<evidence type="ECO:0000256" key="11">
    <source>
        <dbReference type="PROSITE-ProRule" id="PRU00278"/>
    </source>
</evidence>
<dbReference type="PROSITE" id="PS50198">
    <property type="entry name" value="PPIC_PPIASE_2"/>
    <property type="match status" value="1"/>
</dbReference>
<keyword evidence="7" id="KW-0143">Chaperone</keyword>
<evidence type="ECO:0000256" key="8">
    <source>
        <dbReference type="ARBA" id="ARBA00038408"/>
    </source>
</evidence>
<accession>A0ABS7X2Q7</accession>
<dbReference type="SUPFAM" id="SSF109998">
    <property type="entry name" value="Triger factor/SurA peptide-binding domain-like"/>
    <property type="match status" value="1"/>
</dbReference>
<gene>
    <name evidence="14" type="ORF">KGQ91_11290</name>
</gene>